<reference evidence="3 4" key="1">
    <citation type="submission" date="2018-01" db="EMBL/GenBank/DDBJ databases">
        <title>Draft genome of the strawberry crown rot pathogen Phytophthora cactorum.</title>
        <authorList>
            <person name="Armitage A.D."/>
            <person name="Lysoe E."/>
            <person name="Nellist C.F."/>
            <person name="Harrison R.J."/>
            <person name="Brurberg M.B."/>
        </authorList>
    </citation>
    <scope>NUCLEOTIDE SEQUENCE [LARGE SCALE GENOMIC DNA]</scope>
    <source>
        <strain evidence="3 4">10300</strain>
    </source>
</reference>
<dbReference type="EMBL" id="MJFZ01000383">
    <property type="protein sequence ID" value="RAW30207.1"/>
    <property type="molecule type" value="Genomic_DNA"/>
</dbReference>
<protein>
    <submittedName>
        <fullName evidence="3">Uncharacterized protein</fullName>
    </submittedName>
</protein>
<dbReference type="Proteomes" id="UP000736787">
    <property type="component" value="Unassembled WGS sequence"/>
</dbReference>
<dbReference type="EMBL" id="RCMK01001601">
    <property type="protein sequence ID" value="KAG2891282.1"/>
    <property type="molecule type" value="Genomic_DNA"/>
</dbReference>
<dbReference type="VEuPathDB" id="FungiDB:PC110_g13419"/>
<comment type="caution">
    <text evidence="3">The sequence shown here is derived from an EMBL/GenBank/DDBJ whole genome shotgun (WGS) entry which is preliminary data.</text>
</comment>
<sequence length="39" mass="4244">MLPGNYDEYSGDMSSNMDEDAAANDDFAFEYVSDTSAVV</sequence>
<accession>A0A329RZS3</accession>
<dbReference type="Proteomes" id="UP000251314">
    <property type="component" value="Unassembled WGS sequence"/>
</dbReference>
<evidence type="ECO:0000313" key="4">
    <source>
        <dbReference type="Proteomes" id="UP000251314"/>
    </source>
</evidence>
<proteinExistence type="predicted"/>
<dbReference type="AlphaFoldDB" id="A0A329RZS3"/>
<dbReference type="Proteomes" id="UP000735874">
    <property type="component" value="Unassembled WGS sequence"/>
</dbReference>
<organism evidence="3 4">
    <name type="scientific">Phytophthora cactorum</name>
    <dbReference type="NCBI Taxonomy" id="29920"/>
    <lineage>
        <taxon>Eukaryota</taxon>
        <taxon>Sar</taxon>
        <taxon>Stramenopiles</taxon>
        <taxon>Oomycota</taxon>
        <taxon>Peronosporomycetes</taxon>
        <taxon>Peronosporales</taxon>
        <taxon>Peronosporaceae</taxon>
        <taxon>Phytophthora</taxon>
    </lineage>
</organism>
<evidence type="ECO:0000313" key="3">
    <source>
        <dbReference type="EMBL" id="RAW30207.1"/>
    </source>
</evidence>
<keyword evidence="4" id="KW-1185">Reference proteome</keyword>
<gene>
    <name evidence="3" type="ORF">PC110_g13419</name>
    <name evidence="1" type="ORF">PC113_g21933</name>
    <name evidence="2" type="ORF">PC117_g24279</name>
</gene>
<evidence type="ECO:0000313" key="2">
    <source>
        <dbReference type="EMBL" id="KAG2891282.1"/>
    </source>
</evidence>
<dbReference type="EMBL" id="RCMG01001523">
    <property type="protein sequence ID" value="KAG2825202.1"/>
    <property type="molecule type" value="Genomic_DNA"/>
</dbReference>
<evidence type="ECO:0000313" key="1">
    <source>
        <dbReference type="EMBL" id="KAG2825202.1"/>
    </source>
</evidence>
<name>A0A329RZS3_9STRA</name>
<reference evidence="1" key="2">
    <citation type="submission" date="2018-10" db="EMBL/GenBank/DDBJ databases">
        <title>Effector identification in a new, highly contiguous assembly of the strawberry crown rot pathogen Phytophthora cactorum.</title>
        <authorList>
            <person name="Armitage A.D."/>
            <person name="Nellist C.F."/>
            <person name="Bates H."/>
            <person name="Vickerstaff R.J."/>
            <person name="Harrison R.J."/>
        </authorList>
    </citation>
    <scope>NUCLEOTIDE SEQUENCE</scope>
    <source>
        <strain evidence="1">15-7</strain>
        <strain evidence="2">4040</strain>
    </source>
</reference>